<dbReference type="InterPro" id="IPR052463">
    <property type="entry name" value="O-linked_mannose_GnT"/>
</dbReference>
<name>A0AAE1JZK9_PETCI</name>
<evidence type="ECO:0000313" key="4">
    <source>
        <dbReference type="Proteomes" id="UP001286313"/>
    </source>
</evidence>
<sequence length="202" mass="22787">PLSRAKNPYVRDFFSTKWRKIAETRSLHPINLTALEIKKEAATHTFLIRVVIDNKVIRVYRDEEMVYEKQGELTQGFMSHSGIHVLVLHSSWGHVMMSRQFLTHQPSEHRNLATCLTSLMPGRLLIVAAVPDATVFLAQDALQQLEAMGASRIRYLAAYEAWALVSRTPTRPLPPLTHTPTPSNLMPATPNLSPPTPDFEVL</sequence>
<protein>
    <recommendedName>
        <fullName evidence="2">ILEI/PANDER domain-containing protein</fullName>
    </recommendedName>
</protein>
<dbReference type="GO" id="GO:0000139">
    <property type="term" value="C:Golgi membrane"/>
    <property type="evidence" value="ECO:0007669"/>
    <property type="project" value="TreeGrafter"/>
</dbReference>
<dbReference type="InterPro" id="IPR039477">
    <property type="entry name" value="ILEI/PANDER_dom"/>
</dbReference>
<dbReference type="Proteomes" id="UP001286313">
    <property type="component" value="Unassembled WGS sequence"/>
</dbReference>
<keyword evidence="4" id="KW-1185">Reference proteome</keyword>
<feature type="domain" description="ILEI/PANDER" evidence="2">
    <location>
        <begin position="81"/>
        <end position="167"/>
    </location>
</feature>
<organism evidence="3 4">
    <name type="scientific">Petrolisthes cinctipes</name>
    <name type="common">Flat porcelain crab</name>
    <dbReference type="NCBI Taxonomy" id="88211"/>
    <lineage>
        <taxon>Eukaryota</taxon>
        <taxon>Metazoa</taxon>
        <taxon>Ecdysozoa</taxon>
        <taxon>Arthropoda</taxon>
        <taxon>Crustacea</taxon>
        <taxon>Multicrustacea</taxon>
        <taxon>Malacostraca</taxon>
        <taxon>Eumalacostraca</taxon>
        <taxon>Eucarida</taxon>
        <taxon>Decapoda</taxon>
        <taxon>Pleocyemata</taxon>
        <taxon>Anomura</taxon>
        <taxon>Galatheoidea</taxon>
        <taxon>Porcellanidae</taxon>
        <taxon>Petrolisthes</taxon>
    </lineage>
</organism>
<comment type="caution">
    <text evidence="3">The sequence shown here is derived from an EMBL/GenBank/DDBJ whole genome shotgun (WGS) entry which is preliminary data.</text>
</comment>
<accession>A0AAE1JZK9</accession>
<dbReference type="GO" id="GO:0016266">
    <property type="term" value="P:protein O-linked glycosylation via N-acetyl-galactosamine"/>
    <property type="evidence" value="ECO:0007669"/>
    <property type="project" value="TreeGrafter"/>
</dbReference>
<dbReference type="Pfam" id="PF15711">
    <property type="entry name" value="ILEI"/>
    <property type="match status" value="1"/>
</dbReference>
<feature type="compositionally biased region" description="Pro residues" evidence="1">
    <location>
        <begin position="192"/>
        <end position="202"/>
    </location>
</feature>
<dbReference type="EMBL" id="JAWQEG010004956">
    <property type="protein sequence ID" value="KAK3859673.1"/>
    <property type="molecule type" value="Genomic_DNA"/>
</dbReference>
<dbReference type="PANTHER" id="PTHR46396:SF2">
    <property type="entry name" value="ILEI_PANDER DOMAIN-CONTAINING PROTEIN"/>
    <property type="match status" value="1"/>
</dbReference>
<dbReference type="AlphaFoldDB" id="A0AAE1JZK9"/>
<evidence type="ECO:0000256" key="1">
    <source>
        <dbReference type="SAM" id="MobiDB-lite"/>
    </source>
</evidence>
<evidence type="ECO:0000259" key="2">
    <source>
        <dbReference type="Pfam" id="PF15711"/>
    </source>
</evidence>
<reference evidence="3" key="1">
    <citation type="submission" date="2023-10" db="EMBL/GenBank/DDBJ databases">
        <title>Genome assemblies of two species of porcelain crab, Petrolisthes cinctipes and Petrolisthes manimaculis (Anomura: Porcellanidae).</title>
        <authorList>
            <person name="Angst P."/>
        </authorList>
    </citation>
    <scope>NUCLEOTIDE SEQUENCE</scope>
    <source>
        <strain evidence="3">PB745_01</strain>
        <tissue evidence="3">Gill</tissue>
    </source>
</reference>
<proteinExistence type="predicted"/>
<gene>
    <name evidence="3" type="ORF">Pcinc_034227</name>
</gene>
<evidence type="ECO:0000313" key="3">
    <source>
        <dbReference type="EMBL" id="KAK3859673.1"/>
    </source>
</evidence>
<feature type="non-terminal residue" evidence="3">
    <location>
        <position position="1"/>
    </location>
</feature>
<dbReference type="GO" id="GO:0047223">
    <property type="term" value="F:beta-1,3-galactosyl-O-glycosyl-glycoprotein beta-1,3-N-acetylglucosaminyltransferase activity"/>
    <property type="evidence" value="ECO:0007669"/>
    <property type="project" value="TreeGrafter"/>
</dbReference>
<feature type="region of interest" description="Disordered" evidence="1">
    <location>
        <begin position="170"/>
        <end position="202"/>
    </location>
</feature>
<dbReference type="PANTHER" id="PTHR46396">
    <property type="entry name" value="PROTEIN O-LINKED-MANNOSE BETA-1,2-N-ACETYLGLUCOSAMINYLTRANSFERASE 1"/>
    <property type="match status" value="1"/>
</dbReference>